<dbReference type="PROSITE" id="PS51192">
    <property type="entry name" value="HELICASE_ATP_BIND_1"/>
    <property type="match status" value="1"/>
</dbReference>
<dbReference type="Gene3D" id="3.30.2060.10">
    <property type="entry name" value="Penicillin-binding protein 1b domain"/>
    <property type="match status" value="1"/>
</dbReference>
<dbReference type="SMART" id="SM00490">
    <property type="entry name" value="HELICc"/>
    <property type="match status" value="1"/>
</dbReference>
<dbReference type="InterPro" id="IPR027417">
    <property type="entry name" value="P-loop_NTPase"/>
</dbReference>
<comment type="function">
    <text evidence="13">Couples transcription and DNA repair by recognizing RNA polymerase (RNAP) stalled at DNA lesions. Mediates ATP-dependent release of RNAP and its truncated transcript from the DNA, and recruitment of nucleotide excision repair machinery to the damaged site.</text>
</comment>
<dbReference type="PANTHER" id="PTHR47964:SF1">
    <property type="entry name" value="ATP-DEPENDENT DNA HELICASE HOMOLOG RECG, CHLOROPLASTIC"/>
    <property type="match status" value="1"/>
</dbReference>
<keyword evidence="6" id="KW-0347">Helicase</keyword>
<dbReference type="SMART" id="SM00487">
    <property type="entry name" value="DEXDc"/>
    <property type="match status" value="1"/>
</dbReference>
<dbReference type="Pfam" id="PF21132">
    <property type="entry name" value="MFD_D3"/>
    <property type="match status" value="1"/>
</dbReference>
<evidence type="ECO:0000256" key="10">
    <source>
        <dbReference type="ARBA" id="ARBA00061104"/>
    </source>
</evidence>
<evidence type="ECO:0000259" key="14">
    <source>
        <dbReference type="PROSITE" id="PS51192"/>
    </source>
</evidence>
<dbReference type="Gene3D" id="3.40.50.300">
    <property type="entry name" value="P-loop containing nucleotide triphosphate hydrolases"/>
    <property type="match status" value="2"/>
</dbReference>
<keyword evidence="3 13" id="KW-0547">Nucleotide-binding</keyword>
<dbReference type="InterPro" id="IPR011545">
    <property type="entry name" value="DEAD/DEAH_box_helicase_dom"/>
</dbReference>
<dbReference type="GO" id="GO:0005524">
    <property type="term" value="F:ATP binding"/>
    <property type="evidence" value="ECO:0007669"/>
    <property type="project" value="UniProtKB-UniRule"/>
</dbReference>
<proteinExistence type="inferred from homology"/>
<reference evidence="16" key="1">
    <citation type="journal article" date="2021" name="PeerJ">
        <title>Extensive microbial diversity within the chicken gut microbiome revealed by metagenomics and culture.</title>
        <authorList>
            <person name="Gilroy R."/>
            <person name="Ravi A."/>
            <person name="Getino M."/>
            <person name="Pursley I."/>
            <person name="Horton D.L."/>
            <person name="Alikhan N.F."/>
            <person name="Baker D."/>
            <person name="Gharbi K."/>
            <person name="Hall N."/>
            <person name="Watson M."/>
            <person name="Adriaenssens E.M."/>
            <person name="Foster-Nyarko E."/>
            <person name="Jarju S."/>
            <person name="Secka A."/>
            <person name="Antonio M."/>
            <person name="Oren A."/>
            <person name="Chaudhuri R.R."/>
            <person name="La Ragione R."/>
            <person name="Hildebrand F."/>
            <person name="Pallen M.J."/>
        </authorList>
    </citation>
    <scope>NUCLEOTIDE SEQUENCE</scope>
    <source>
        <strain evidence="16">3204</strain>
    </source>
</reference>
<evidence type="ECO:0000259" key="15">
    <source>
        <dbReference type="PROSITE" id="PS51194"/>
    </source>
</evidence>
<organism evidence="16 17">
    <name type="scientific">Candidatus Companilactobacillus pullicola</name>
    <dbReference type="NCBI Taxonomy" id="2838523"/>
    <lineage>
        <taxon>Bacteria</taxon>
        <taxon>Bacillati</taxon>
        <taxon>Bacillota</taxon>
        <taxon>Bacilli</taxon>
        <taxon>Lactobacillales</taxon>
        <taxon>Lactobacillaceae</taxon>
        <taxon>Companilactobacillus</taxon>
    </lineage>
</organism>
<evidence type="ECO:0000256" key="13">
    <source>
        <dbReference type="HAMAP-Rule" id="MF_00969"/>
    </source>
</evidence>
<feature type="domain" description="Helicase ATP-binding" evidence="14">
    <location>
        <begin position="633"/>
        <end position="794"/>
    </location>
</feature>
<dbReference type="PROSITE" id="PS51194">
    <property type="entry name" value="HELICASE_CTER"/>
    <property type="match status" value="1"/>
</dbReference>
<sequence length="1174" mass="133812">MNLINFITNKLDLGEFISQVKPETKNLLTGLTGSTISLFALDTLKQLNKKILIVENTNFHANKLYDDLNLLDSEAVHIFPVEESISTELATSSPDELSQRLDTLSFLADDKPGIVVTSVAGLEYELSTKELFKSAQLKIEVNEEYDLEDLNQQFVQMGYIKDKLVAKPGDFAIRGDIVDIYPLNVDNPVRIDFFGNQVEKIKYFDTETQRSIEELKTLEILPAQDRIVTDEQVEKGLAKLQKSYDRQLKSSDDKDIKENLQVNFGQTVEELSEGIRPENIGRIADYLFEKPNSLLDYLDTDDIIIFDEYNRLIEQSNDSQAENQSWLASQLEFGKALPEQKIRQNFADLIKENKLAQIYLSAFQQGMGHIRLDQLQNVPVRTMQQFFSQMPLLKSEVERWQKQKYTVLLTISNEKRIAAINNTLVDFGIKATLTTADKVIADQTQIMNATLSSGFEMPEQKLAVITEKELFNKQPKKRRHQTLANAERLKSYNELKPGDYVVHVNHGIGKFIGMQTMEVDGKHQDYITIEYRDDGRLFIPVTQLDMVQKYVSAEGKSPKINKLGGNEWQKTKRRVQSNIEDIADDLIDLYAKREAEKGFAFPKDDSMQTDFDNAFPYPETPDQLRSVDEIKRDMEKPHPMDRLLVGDVGFGKTEVALRAAFKAVEAGKQVVFLVPTTLLAQQHYETMKERFDGFPVEIGILSRFQTRKQSKDTIEKLESGSLDIVVGTHRLLSKDVKFHDIGLLIIDEEQRFGVKHKEKIKQLKSNVDVLTLTATPIPRTLNMSMLGVRDLSLIETAPSNRYPVQTYVMEQNYQVIAGAIKREMARGGQVFYLHNRVEDMDQVADQLQALVPDARIATAHGRMNETQMEGVISDYLAGEYDVLVTTTIIETGVDMPNTNTLVVENADRYGLSQLYQIRGRVGRSNRVAYAYLMYRPNKVLTEVGEQRLEAIKNFTELGSGFKIAMRDLSIRGAGNLLGKQQHGFIDSVGFDLYTQMLNDAVAKKRGHTKAEKTNSEINLALEAYLPEDYISDQRQKVELYKRIRQIDSLENYQEVKSELLDRFGDYPQEVANLLDVSLLKNSFDESLVNSVVMRNKKITIKFSRKAADYLTGDLVFKFLANTTMKAKVNNKNGEFMIILDADSVKKDEWFAQLKVFAEKMADGFDNLKKEKIKN</sequence>
<dbReference type="FunFam" id="3.40.50.300:FF:000546">
    <property type="entry name" value="Transcription-repair-coupling factor"/>
    <property type="match status" value="1"/>
</dbReference>
<dbReference type="Pfam" id="PF03461">
    <property type="entry name" value="TRCF"/>
    <property type="match status" value="1"/>
</dbReference>
<dbReference type="CDD" id="cd17991">
    <property type="entry name" value="DEXHc_TRCF"/>
    <property type="match status" value="1"/>
</dbReference>
<evidence type="ECO:0000256" key="4">
    <source>
        <dbReference type="ARBA" id="ARBA00022763"/>
    </source>
</evidence>
<dbReference type="EMBL" id="DXCM01000026">
    <property type="protein sequence ID" value="HIY92096.1"/>
    <property type="molecule type" value="Genomic_DNA"/>
</dbReference>
<dbReference type="GO" id="GO:0005737">
    <property type="term" value="C:cytoplasm"/>
    <property type="evidence" value="ECO:0007669"/>
    <property type="project" value="UniProtKB-SubCell"/>
</dbReference>
<dbReference type="SMART" id="SM01058">
    <property type="entry name" value="CarD_TRCF"/>
    <property type="match status" value="1"/>
</dbReference>
<dbReference type="Gene3D" id="3.40.50.11180">
    <property type="match status" value="1"/>
</dbReference>
<dbReference type="SMART" id="SM00982">
    <property type="entry name" value="TRCF"/>
    <property type="match status" value="1"/>
</dbReference>
<gene>
    <name evidence="13 16" type="primary">mfd</name>
    <name evidence="16" type="ORF">H9820_04010</name>
</gene>
<reference evidence="16" key="2">
    <citation type="submission" date="2021-04" db="EMBL/GenBank/DDBJ databases">
        <authorList>
            <person name="Gilroy R."/>
        </authorList>
    </citation>
    <scope>NUCLEOTIDE SEQUENCE</scope>
    <source>
        <strain evidence="16">3204</strain>
    </source>
</reference>
<evidence type="ECO:0000256" key="6">
    <source>
        <dbReference type="ARBA" id="ARBA00022806"/>
    </source>
</evidence>
<protein>
    <recommendedName>
        <fullName evidence="12 13">Transcription-repair-coupling factor</fullName>
        <shortName evidence="13">TRCF</shortName>
        <ecNumber evidence="13">3.6.4.-</ecNumber>
    </recommendedName>
</protein>
<dbReference type="InterPro" id="IPR014001">
    <property type="entry name" value="Helicase_ATP-bd"/>
</dbReference>
<accession>A0A9D1ZMI9</accession>
<dbReference type="Proteomes" id="UP000824013">
    <property type="component" value="Unassembled WGS sequence"/>
</dbReference>
<comment type="similarity">
    <text evidence="10 13">In the N-terminal section; belongs to the UvrB family.</text>
</comment>
<dbReference type="InterPro" id="IPR005118">
    <property type="entry name" value="TRCF_C"/>
</dbReference>
<dbReference type="Gene3D" id="3.90.1150.50">
    <property type="entry name" value="Transcription-repair-coupling factor, D7 domain"/>
    <property type="match status" value="1"/>
</dbReference>
<evidence type="ECO:0000256" key="5">
    <source>
        <dbReference type="ARBA" id="ARBA00022801"/>
    </source>
</evidence>
<comment type="similarity">
    <text evidence="11 13">In the C-terminal section; belongs to the helicase family. RecG subfamily.</text>
</comment>
<dbReference type="InterPro" id="IPR036101">
    <property type="entry name" value="CarD-like/TRCF_RID_sf"/>
</dbReference>
<dbReference type="AlphaFoldDB" id="A0A9D1ZMI9"/>
<dbReference type="EC" id="3.6.4.-" evidence="13"/>
<dbReference type="InterPro" id="IPR041471">
    <property type="entry name" value="UvrB_inter"/>
</dbReference>
<dbReference type="Pfam" id="PF00270">
    <property type="entry name" value="DEAD"/>
    <property type="match status" value="1"/>
</dbReference>
<evidence type="ECO:0000256" key="7">
    <source>
        <dbReference type="ARBA" id="ARBA00022840"/>
    </source>
</evidence>
<keyword evidence="2 13" id="KW-0963">Cytoplasm</keyword>
<dbReference type="SUPFAM" id="SSF141259">
    <property type="entry name" value="CarD-like"/>
    <property type="match status" value="1"/>
</dbReference>
<keyword evidence="8 13" id="KW-0238">DNA-binding</keyword>
<dbReference type="SUPFAM" id="SSF52540">
    <property type="entry name" value="P-loop containing nucleoside triphosphate hydrolases"/>
    <property type="match status" value="4"/>
</dbReference>
<dbReference type="Pfam" id="PF17757">
    <property type="entry name" value="UvrB_inter"/>
    <property type="match status" value="1"/>
</dbReference>
<evidence type="ECO:0000256" key="11">
    <source>
        <dbReference type="ARBA" id="ARBA00061399"/>
    </source>
</evidence>
<dbReference type="GO" id="GO:0003684">
    <property type="term" value="F:damaged DNA binding"/>
    <property type="evidence" value="ECO:0007669"/>
    <property type="project" value="InterPro"/>
</dbReference>
<dbReference type="Gene3D" id="2.40.10.170">
    <property type="match status" value="1"/>
</dbReference>
<feature type="domain" description="Helicase C-terminal" evidence="15">
    <location>
        <begin position="808"/>
        <end position="969"/>
    </location>
</feature>
<dbReference type="PANTHER" id="PTHR47964">
    <property type="entry name" value="ATP-DEPENDENT DNA HELICASE HOMOLOG RECG, CHLOROPLASTIC"/>
    <property type="match status" value="1"/>
</dbReference>
<dbReference type="GO" id="GO:0003678">
    <property type="term" value="F:DNA helicase activity"/>
    <property type="evidence" value="ECO:0007669"/>
    <property type="project" value="TreeGrafter"/>
</dbReference>
<dbReference type="HAMAP" id="MF_00969">
    <property type="entry name" value="TRCF"/>
    <property type="match status" value="1"/>
</dbReference>
<evidence type="ECO:0000313" key="17">
    <source>
        <dbReference type="Proteomes" id="UP000824013"/>
    </source>
</evidence>
<dbReference type="InterPro" id="IPR037235">
    <property type="entry name" value="TRCF-like_C_D7"/>
</dbReference>
<dbReference type="SUPFAM" id="SSF143517">
    <property type="entry name" value="TRCF domain-like"/>
    <property type="match status" value="1"/>
</dbReference>
<dbReference type="GO" id="GO:0000716">
    <property type="term" value="P:transcription-coupled nucleotide-excision repair, DNA damage recognition"/>
    <property type="evidence" value="ECO:0007669"/>
    <property type="project" value="UniProtKB-UniRule"/>
</dbReference>
<comment type="subcellular location">
    <subcellularLocation>
        <location evidence="1 13">Cytoplasm</location>
    </subcellularLocation>
</comment>
<name>A0A9D1ZMI9_9LACO</name>
<dbReference type="InterPro" id="IPR003711">
    <property type="entry name" value="CarD-like/TRCF_RID"/>
</dbReference>
<dbReference type="Pfam" id="PF00271">
    <property type="entry name" value="Helicase_C"/>
    <property type="match status" value="1"/>
</dbReference>
<evidence type="ECO:0000313" key="16">
    <source>
        <dbReference type="EMBL" id="HIY92096.1"/>
    </source>
</evidence>
<dbReference type="InterPro" id="IPR047112">
    <property type="entry name" value="RecG/Mfd"/>
</dbReference>
<evidence type="ECO:0000256" key="12">
    <source>
        <dbReference type="ARBA" id="ARBA00070128"/>
    </source>
</evidence>
<evidence type="ECO:0000256" key="9">
    <source>
        <dbReference type="ARBA" id="ARBA00023204"/>
    </source>
</evidence>
<keyword evidence="4 13" id="KW-0227">DNA damage</keyword>
<evidence type="ECO:0000256" key="2">
    <source>
        <dbReference type="ARBA" id="ARBA00022490"/>
    </source>
</evidence>
<dbReference type="Gene3D" id="3.40.50.11140">
    <property type="match status" value="1"/>
</dbReference>
<dbReference type="GO" id="GO:0016787">
    <property type="term" value="F:hydrolase activity"/>
    <property type="evidence" value="ECO:0007669"/>
    <property type="project" value="UniProtKB-KW"/>
</dbReference>
<dbReference type="GO" id="GO:0006355">
    <property type="term" value="P:regulation of DNA-templated transcription"/>
    <property type="evidence" value="ECO:0007669"/>
    <property type="project" value="UniProtKB-UniRule"/>
</dbReference>
<dbReference type="Pfam" id="PF02559">
    <property type="entry name" value="CarD_TRCF_RID"/>
    <property type="match status" value="1"/>
</dbReference>
<comment type="caution">
    <text evidence="16">The sequence shown here is derived from an EMBL/GenBank/DDBJ whole genome shotgun (WGS) entry which is preliminary data.</text>
</comment>
<dbReference type="InterPro" id="IPR004576">
    <property type="entry name" value="Mfd"/>
</dbReference>
<dbReference type="NCBIfam" id="TIGR00580">
    <property type="entry name" value="mfd"/>
    <property type="match status" value="1"/>
</dbReference>
<keyword evidence="9 13" id="KW-0234">DNA repair</keyword>
<dbReference type="InterPro" id="IPR001650">
    <property type="entry name" value="Helicase_C-like"/>
</dbReference>
<evidence type="ECO:0000256" key="8">
    <source>
        <dbReference type="ARBA" id="ARBA00023125"/>
    </source>
</evidence>
<keyword evidence="5 13" id="KW-0378">Hydrolase</keyword>
<evidence type="ECO:0000256" key="1">
    <source>
        <dbReference type="ARBA" id="ARBA00004496"/>
    </source>
</evidence>
<evidence type="ECO:0000256" key="3">
    <source>
        <dbReference type="ARBA" id="ARBA00022741"/>
    </source>
</evidence>
<dbReference type="InterPro" id="IPR048635">
    <property type="entry name" value="MFD_D3"/>
</dbReference>
<keyword evidence="7 13" id="KW-0067">ATP-binding</keyword>